<evidence type="ECO:0000313" key="2">
    <source>
        <dbReference type="Proteomes" id="UP000481252"/>
    </source>
</evidence>
<gene>
    <name evidence="1" type="ORF">G6N74_20655</name>
</gene>
<name>A0A7C9VBW9_9HYPH</name>
<keyword evidence="2" id="KW-1185">Reference proteome</keyword>
<organism evidence="1 2">
    <name type="scientific">Mesorhizobium zhangyense</name>
    <dbReference type="NCBI Taxonomy" id="1776730"/>
    <lineage>
        <taxon>Bacteria</taxon>
        <taxon>Pseudomonadati</taxon>
        <taxon>Pseudomonadota</taxon>
        <taxon>Alphaproteobacteria</taxon>
        <taxon>Hyphomicrobiales</taxon>
        <taxon>Phyllobacteriaceae</taxon>
        <taxon>Mesorhizobium</taxon>
    </lineage>
</organism>
<evidence type="ECO:0000313" key="1">
    <source>
        <dbReference type="EMBL" id="NGN43486.1"/>
    </source>
</evidence>
<dbReference type="AlphaFoldDB" id="A0A7C9VBW9"/>
<protein>
    <submittedName>
        <fullName evidence="1">Helix-turn-helix domain-containing protein</fullName>
    </submittedName>
</protein>
<comment type="caution">
    <text evidence="1">The sequence shown here is derived from an EMBL/GenBank/DDBJ whole genome shotgun (WGS) entry which is preliminary data.</text>
</comment>
<sequence length="108" mass="12231">MDDHEEFRRLCTTIYGYGAQSKVAREFGWTFRSVHRWYHGKTSVPKEVLDALRRKTEIASPASGVTCKDAIALLFTRLVIRAMRAGWQENQIRAAVIELASDGAAFDI</sequence>
<dbReference type="Proteomes" id="UP000481252">
    <property type="component" value="Unassembled WGS sequence"/>
</dbReference>
<proteinExistence type="predicted"/>
<accession>A0A7C9VBW9</accession>
<dbReference type="RefSeq" id="WP_165119900.1">
    <property type="nucleotide sequence ID" value="NZ_JAAKZG010000009.1"/>
</dbReference>
<dbReference type="EMBL" id="JAAKZG010000009">
    <property type="protein sequence ID" value="NGN43486.1"/>
    <property type="molecule type" value="Genomic_DNA"/>
</dbReference>
<reference evidence="1 2" key="1">
    <citation type="submission" date="2020-02" db="EMBL/GenBank/DDBJ databases">
        <title>Genome sequence of the type strain CGMCC 1.15528 of Mesorhizobium zhangyense.</title>
        <authorList>
            <person name="Gao J."/>
            <person name="Sun J."/>
        </authorList>
    </citation>
    <scope>NUCLEOTIDE SEQUENCE [LARGE SCALE GENOMIC DNA]</scope>
    <source>
        <strain evidence="1 2">CGMCC 1.15528</strain>
    </source>
</reference>